<dbReference type="EMBL" id="CP001719">
    <property type="protein sequence ID" value="ADC47497.1"/>
    <property type="molecule type" value="Genomic_DNA"/>
</dbReference>
<dbReference type="InterPro" id="IPR042206">
    <property type="entry name" value="CRISPR-assoc_Cas1_C"/>
</dbReference>
<dbReference type="GO" id="GO:0004519">
    <property type="term" value="F:endonuclease activity"/>
    <property type="evidence" value="ECO:0007669"/>
    <property type="project" value="UniProtKB-KW"/>
</dbReference>
<keyword evidence="1" id="KW-0540">Nuclease</keyword>
<evidence type="ECO:0000256" key="4">
    <source>
        <dbReference type="ARBA" id="ARBA00022801"/>
    </source>
</evidence>
<keyword evidence="6" id="KW-0051">Antiviral defense</keyword>
<dbReference type="GO" id="GO:0046872">
    <property type="term" value="F:metal ion binding"/>
    <property type="evidence" value="ECO:0007669"/>
    <property type="project" value="UniProtKB-KW"/>
</dbReference>
<keyword evidence="7" id="KW-0238">DNA-binding</keyword>
<dbReference type="eggNOG" id="arCOG01452">
    <property type="taxonomic scope" value="Archaea"/>
</dbReference>
<evidence type="ECO:0000256" key="3">
    <source>
        <dbReference type="ARBA" id="ARBA00022759"/>
    </source>
</evidence>
<dbReference type="GO" id="GO:0003677">
    <property type="term" value="F:DNA binding"/>
    <property type="evidence" value="ECO:0007669"/>
    <property type="project" value="UniProtKB-KW"/>
</dbReference>
<name>D3E4V3_METRM</name>
<evidence type="ECO:0000256" key="6">
    <source>
        <dbReference type="ARBA" id="ARBA00023118"/>
    </source>
</evidence>
<keyword evidence="2" id="KW-0479">Metal-binding</keyword>
<evidence type="ECO:0000256" key="5">
    <source>
        <dbReference type="ARBA" id="ARBA00022842"/>
    </source>
</evidence>
<dbReference type="HOGENOM" id="CLU_2420084_0_0_2"/>
<evidence type="ECO:0000256" key="2">
    <source>
        <dbReference type="ARBA" id="ARBA00022723"/>
    </source>
</evidence>
<keyword evidence="3" id="KW-0255">Endonuclease</keyword>
<dbReference type="Proteomes" id="UP000008680">
    <property type="component" value="Chromosome"/>
</dbReference>
<dbReference type="Pfam" id="PF01867">
    <property type="entry name" value="Cas_Cas1"/>
    <property type="match status" value="1"/>
</dbReference>
<accession>D3E4V3</accession>
<dbReference type="KEGG" id="mru:mru_1647"/>
<dbReference type="Gene3D" id="1.20.120.920">
    <property type="entry name" value="CRISPR-associated endonuclease Cas1, C-terminal domain"/>
    <property type="match status" value="1"/>
</dbReference>
<dbReference type="GO" id="GO:0051607">
    <property type="term" value="P:defense response to virus"/>
    <property type="evidence" value="ECO:0007669"/>
    <property type="project" value="UniProtKB-KW"/>
</dbReference>
<evidence type="ECO:0000256" key="7">
    <source>
        <dbReference type="ARBA" id="ARBA00023125"/>
    </source>
</evidence>
<evidence type="ECO:0000313" key="9">
    <source>
        <dbReference type="Proteomes" id="UP000008680"/>
    </source>
</evidence>
<gene>
    <name evidence="8" type="ordered locus">mru_1647</name>
</gene>
<keyword evidence="5" id="KW-0460">Magnesium</keyword>
<proteinExistence type="predicted"/>
<dbReference type="AlphaFoldDB" id="D3E4V3"/>
<protein>
    <submittedName>
        <fullName evidence="8">CRISPR-associated protein Cas1-3</fullName>
    </submittedName>
</protein>
<dbReference type="GO" id="GO:0016787">
    <property type="term" value="F:hydrolase activity"/>
    <property type="evidence" value="ECO:0007669"/>
    <property type="project" value="UniProtKB-KW"/>
</dbReference>
<dbReference type="PATRIC" id="fig|634498.28.peg.1648"/>
<evidence type="ECO:0000313" key="8">
    <source>
        <dbReference type="EMBL" id="ADC47497.1"/>
    </source>
</evidence>
<reference evidence="8 9" key="1">
    <citation type="journal article" date="2010" name="PLoS ONE">
        <title>The genome sequence of the rumen methanogen Methanobrevibacter ruminantium reveals new possibilities for controlling ruminant methane emissions.</title>
        <authorList>
            <person name="Leahy S.C."/>
            <person name="Kelly W.J."/>
            <person name="Altermann E."/>
            <person name="Ronimus R.S."/>
            <person name="Yeoman C.J."/>
            <person name="Pacheco D.M."/>
            <person name="Li D."/>
            <person name="Kong Z."/>
            <person name="McTavish S."/>
            <person name="Sang C."/>
            <person name="Lambie S.C."/>
            <person name="Janssen P.H."/>
            <person name="Dey D."/>
            <person name="Attwood G.T."/>
        </authorList>
    </citation>
    <scope>NUCLEOTIDE SEQUENCE [LARGE SCALE GENOMIC DNA]</scope>
    <source>
        <strain evidence="9">ATCC 35063 / DSM 1093 / JCM 13430 / OCM 146 / M1</strain>
    </source>
</reference>
<organism evidence="8 9">
    <name type="scientific">Methanobrevibacter ruminantium (strain ATCC 35063 / DSM 1093 / JCM 13430 / OCM 146 / M1)</name>
    <name type="common">Methanobacterium ruminantium</name>
    <dbReference type="NCBI Taxonomy" id="634498"/>
    <lineage>
        <taxon>Archaea</taxon>
        <taxon>Methanobacteriati</taxon>
        <taxon>Methanobacteriota</taxon>
        <taxon>Methanomada group</taxon>
        <taxon>Methanobacteria</taxon>
        <taxon>Methanobacteriales</taxon>
        <taxon>Methanobacteriaceae</taxon>
        <taxon>Methanobrevibacter</taxon>
    </lineage>
</organism>
<dbReference type="GO" id="GO:0043571">
    <property type="term" value="P:maintenance of CRISPR repeat elements"/>
    <property type="evidence" value="ECO:0007669"/>
    <property type="project" value="InterPro"/>
</dbReference>
<dbReference type="STRING" id="634498.mru_1647"/>
<sequence length="91" mass="10609">MEEFRQQLVDKVVFSLVNTKQISNDDLDKRNNSISLDVRKLIIGRVLDKVNSNINYEGENLSYAQIIDKQAKKIVNYLINGEKYTGFSLRW</sequence>
<keyword evidence="9" id="KW-1185">Reference proteome</keyword>
<evidence type="ECO:0000256" key="1">
    <source>
        <dbReference type="ARBA" id="ARBA00022722"/>
    </source>
</evidence>
<keyword evidence="4" id="KW-0378">Hydrolase</keyword>
<dbReference type="InterPro" id="IPR002729">
    <property type="entry name" value="CRISPR-assoc_Cas1"/>
</dbReference>